<comment type="caution">
    <text evidence="3">The sequence shown here is derived from an EMBL/GenBank/DDBJ whole genome shotgun (WGS) entry which is preliminary data.</text>
</comment>
<reference evidence="3" key="1">
    <citation type="submission" date="2021-03" db="EMBL/GenBank/DDBJ databases">
        <title>Revisited historic fungal species revealed as producer of novel bioactive compounds through whole genome sequencing and comparative genomics.</title>
        <authorList>
            <person name="Vignolle G.A."/>
            <person name="Hochenegger N."/>
            <person name="Mach R.L."/>
            <person name="Mach-Aigner A.R."/>
            <person name="Javad Rahimi M."/>
            <person name="Salim K.A."/>
            <person name="Chan C.M."/>
            <person name="Lim L.B.L."/>
            <person name="Cai F."/>
            <person name="Druzhinina I.S."/>
            <person name="U'Ren J.M."/>
            <person name="Derntl C."/>
        </authorList>
    </citation>
    <scope>NUCLEOTIDE SEQUENCE</scope>
    <source>
        <strain evidence="3">TUCIM 5799</strain>
    </source>
</reference>
<dbReference type="InterPro" id="IPR010730">
    <property type="entry name" value="HET"/>
</dbReference>
<dbReference type="Proteomes" id="UP000829685">
    <property type="component" value="Unassembled WGS sequence"/>
</dbReference>
<evidence type="ECO:0000313" key="4">
    <source>
        <dbReference type="Proteomes" id="UP000829685"/>
    </source>
</evidence>
<accession>A0A9Q0AJA6</accession>
<evidence type="ECO:0000256" key="1">
    <source>
        <dbReference type="SAM" id="MobiDB-lite"/>
    </source>
</evidence>
<proteinExistence type="predicted"/>
<keyword evidence="4" id="KW-1185">Reference proteome</keyword>
<dbReference type="Pfam" id="PF06985">
    <property type="entry name" value="HET"/>
    <property type="match status" value="1"/>
</dbReference>
<dbReference type="EMBL" id="JAFIMR010000046">
    <property type="protein sequence ID" value="KAI1856153.1"/>
    <property type="molecule type" value="Genomic_DNA"/>
</dbReference>
<dbReference type="PANTHER" id="PTHR24148:SF73">
    <property type="entry name" value="HET DOMAIN PROTEIN (AFU_ORTHOLOGUE AFUA_8G01020)"/>
    <property type="match status" value="1"/>
</dbReference>
<organism evidence="3 4">
    <name type="scientific">Neoarthrinium moseri</name>
    <dbReference type="NCBI Taxonomy" id="1658444"/>
    <lineage>
        <taxon>Eukaryota</taxon>
        <taxon>Fungi</taxon>
        <taxon>Dikarya</taxon>
        <taxon>Ascomycota</taxon>
        <taxon>Pezizomycotina</taxon>
        <taxon>Sordariomycetes</taxon>
        <taxon>Xylariomycetidae</taxon>
        <taxon>Amphisphaeriales</taxon>
        <taxon>Apiosporaceae</taxon>
        <taxon>Neoarthrinium</taxon>
    </lineage>
</organism>
<protein>
    <recommendedName>
        <fullName evidence="2">Heterokaryon incompatibility domain-containing protein</fullName>
    </recommendedName>
</protein>
<name>A0A9Q0AJA6_9PEZI</name>
<evidence type="ECO:0000313" key="3">
    <source>
        <dbReference type="EMBL" id="KAI1856153.1"/>
    </source>
</evidence>
<evidence type="ECO:0000259" key="2">
    <source>
        <dbReference type="Pfam" id="PF06985"/>
    </source>
</evidence>
<gene>
    <name evidence="3" type="ORF">JX265_011868</name>
</gene>
<feature type="region of interest" description="Disordered" evidence="1">
    <location>
        <begin position="153"/>
        <end position="189"/>
    </location>
</feature>
<dbReference type="InterPro" id="IPR052895">
    <property type="entry name" value="HetReg/Transcr_Mod"/>
</dbReference>
<feature type="domain" description="Heterokaryon incompatibility" evidence="2">
    <location>
        <begin position="50"/>
        <end position="238"/>
    </location>
</feature>
<dbReference type="AlphaFoldDB" id="A0A9Q0AJA6"/>
<sequence>MSVFQHTPLNQNESIRLLLLHPSGTHHAVLRGSLCHYNLNDHYGDIRGGYTALSYVWGDAEKTEVMLLDDKEFQITANLAEALRNIRDDVGTYHIWADALCIDQRNISERNTQVAMMGDIYSSAMHTIIYLGPLTAEVDAVFRAVMSRTVLQRSKDSEDPPAGTNAGTIPLDSSHEHYIENGSRPSSTPELASAVAATSGSTSRTRAFPSKSEGLLIQAGTEDLLTRPWFRRVWTLQELALSNSPWIQCSRKRIRWADLCRLFRLGFDRTGNDKYFRPPKGKPHTNFRSMESIRASFHEPLSDSRHFRPRQLVRILKDRQGSQATDPRDMLFAHMGLIADQKDVNRYLKIDYTASISDVFVAAGRYALDKFCHVSSITDRISSSPLRSHLPSWVPDWGIDSPWHQLPPLASSPPSGRSGRELLRDVLVLGRSDSHTIAYVTDCLPPAFEYPKQYSNKVRETTSNAKYLNSEHIIDLWAAFIEPLASKDQAEMEHDVGSGGSFRINKTYSGVNDFAEAPYSDFAAANPHSPFSLKSRHHLMCEFFSGVDSKSRQPLNHNGCRLARLENGVIMMVPAQTRAGDAVVHLSNLYRKVDVESSHDFYSSVRESHLFVIRPLNLDGQASLDAAVDKHFRSLRAAQRRGDIKIERPEFAEPSIAWELATQHCSLIGRSIGDMALEETDWCRREGSCHEQDDTADKKQEVYMALLAAIH</sequence>
<dbReference type="PANTHER" id="PTHR24148">
    <property type="entry name" value="ANKYRIN REPEAT DOMAIN-CONTAINING PROTEIN 39 HOMOLOG-RELATED"/>
    <property type="match status" value="1"/>
</dbReference>